<organism evidence="3">
    <name type="scientific">Brugia pahangi</name>
    <name type="common">Filarial nematode worm</name>
    <dbReference type="NCBI Taxonomy" id="6280"/>
    <lineage>
        <taxon>Eukaryota</taxon>
        <taxon>Metazoa</taxon>
        <taxon>Ecdysozoa</taxon>
        <taxon>Nematoda</taxon>
        <taxon>Chromadorea</taxon>
        <taxon>Rhabditida</taxon>
        <taxon>Spirurina</taxon>
        <taxon>Spiruromorpha</taxon>
        <taxon>Filarioidea</taxon>
        <taxon>Onchocercidae</taxon>
        <taxon>Brugia</taxon>
    </lineage>
</organism>
<evidence type="ECO:0000313" key="1">
    <source>
        <dbReference type="EMBL" id="VDN95581.1"/>
    </source>
</evidence>
<dbReference type="WBParaSite" id="BPAG_0001446801-mRNA-1">
    <property type="protein sequence ID" value="BPAG_0001446801-mRNA-1"/>
    <property type="gene ID" value="BPAG_0001446801"/>
</dbReference>
<dbReference type="EMBL" id="UZAD01013641">
    <property type="protein sequence ID" value="VDN95581.1"/>
    <property type="molecule type" value="Genomic_DNA"/>
</dbReference>
<evidence type="ECO:0000313" key="2">
    <source>
        <dbReference type="Proteomes" id="UP000278627"/>
    </source>
</evidence>
<evidence type="ECO:0000313" key="3">
    <source>
        <dbReference type="WBParaSite" id="BPAG_0001446801-mRNA-1"/>
    </source>
</evidence>
<gene>
    <name evidence="1" type="ORF">BPAG_LOCUS14396</name>
</gene>
<reference evidence="3" key="1">
    <citation type="submission" date="2017-02" db="UniProtKB">
        <authorList>
            <consortium name="WormBaseParasite"/>
        </authorList>
    </citation>
    <scope>IDENTIFICATION</scope>
</reference>
<protein>
    <submittedName>
        <fullName evidence="3">Secreted protein</fullName>
    </submittedName>
</protein>
<reference evidence="1 2" key="2">
    <citation type="submission" date="2018-11" db="EMBL/GenBank/DDBJ databases">
        <authorList>
            <consortium name="Pathogen Informatics"/>
        </authorList>
    </citation>
    <scope>NUCLEOTIDE SEQUENCE [LARGE SCALE GENOMIC DNA]</scope>
</reference>
<accession>A0A0N4TZJ8</accession>
<name>A0A0N4TZJ8_BRUPA</name>
<dbReference type="Proteomes" id="UP000278627">
    <property type="component" value="Unassembled WGS sequence"/>
</dbReference>
<dbReference type="AlphaFoldDB" id="A0A0N4TZJ8"/>
<proteinExistence type="predicted"/>
<sequence>MSIRVLVCQIPYVISIPTDSLGSAISSETTYIPKQNELHGRQRCFYQKRKADVTVSFNISSRTSCVRF</sequence>
<keyword evidence="2" id="KW-1185">Reference proteome</keyword>